<reference evidence="1 2" key="1">
    <citation type="submission" date="2017-09" db="EMBL/GenBank/DDBJ databases">
        <authorList>
            <person name="Ehlers B."/>
            <person name="Leendertz F.H."/>
        </authorList>
    </citation>
    <scope>NUCLEOTIDE SEQUENCE [LARGE SCALE GENOMIC DNA]</scope>
    <source>
        <strain evidence="1 2">DSM 16848</strain>
    </source>
</reference>
<protein>
    <recommendedName>
        <fullName evidence="3">Immunity protein 43</fullName>
    </recommendedName>
</protein>
<dbReference type="Proteomes" id="UP000219669">
    <property type="component" value="Unassembled WGS sequence"/>
</dbReference>
<proteinExistence type="predicted"/>
<dbReference type="OrthoDB" id="7675848at2"/>
<name>A0A286EGJ6_9NEIS</name>
<evidence type="ECO:0008006" key="3">
    <source>
        <dbReference type="Google" id="ProtNLM"/>
    </source>
</evidence>
<dbReference type="RefSeq" id="WP_097114908.1">
    <property type="nucleotide sequence ID" value="NZ_CP083931.1"/>
</dbReference>
<dbReference type="AlphaFoldDB" id="A0A286EGJ6"/>
<keyword evidence="2" id="KW-1185">Reference proteome</keyword>
<sequence length="242" mass="28422">MSNYAWLCDYGSHAVANTYGIVVQTPEFDGVELFFIKQKKECHTITDDEMKILETIEETDTKFWRAWKNYELIPQPEMPIKLFKKPDINYSNLPQKDEIFFSITGGYLVMNEKPYNIISQFNLGKTHFSQVFIYDIETKKQLSDVPYYFINIAETFEFLNSNHSKGIKASRYTPEEPLRYIWGVEDDNIVLLEQVKNIKIDLWHDKNLHDSLFFSDRLVQALFDAGFNQKQLGLSRCVIQQA</sequence>
<accession>A0A286EGJ6</accession>
<gene>
    <name evidence="1" type="ORF">SAMN02746062_01937</name>
</gene>
<evidence type="ECO:0000313" key="2">
    <source>
        <dbReference type="Proteomes" id="UP000219669"/>
    </source>
</evidence>
<organism evidence="1 2">
    <name type="scientific">Alysiella filiformis DSM 16848</name>
    <dbReference type="NCBI Taxonomy" id="1120981"/>
    <lineage>
        <taxon>Bacteria</taxon>
        <taxon>Pseudomonadati</taxon>
        <taxon>Pseudomonadota</taxon>
        <taxon>Betaproteobacteria</taxon>
        <taxon>Neisseriales</taxon>
        <taxon>Neisseriaceae</taxon>
        <taxon>Alysiella</taxon>
    </lineage>
</organism>
<dbReference type="EMBL" id="OCNF01000021">
    <property type="protein sequence ID" value="SOD70033.1"/>
    <property type="molecule type" value="Genomic_DNA"/>
</dbReference>
<evidence type="ECO:0000313" key="1">
    <source>
        <dbReference type="EMBL" id="SOD70033.1"/>
    </source>
</evidence>